<gene>
    <name evidence="5" type="ORF">BCL93_107183</name>
</gene>
<name>A0A328XPD8_9GAMM</name>
<dbReference type="EMBL" id="QLSX01000007">
    <property type="protein sequence ID" value="RAR60379.1"/>
    <property type="molecule type" value="Genomic_DNA"/>
</dbReference>
<evidence type="ECO:0000256" key="4">
    <source>
        <dbReference type="ARBA" id="ARBA00023160"/>
    </source>
</evidence>
<sequence>MNFLAHAWLSHHGSDDFLYGNLIADGVKGSDLSAWPASVADGIRHHRRADALVDRHPCTRAARGRAPEGRSRYAGIALDLVWDHFLSRLLADDPAQQALILRCYRLLDAQQAPDRLASMVPVLVEQDWLTRYADFTFTCRAIAGIGQRLSGPNRLAELRPWLEADYSQLEADFRSLWPDMEHALRAPGVRLPSATGSR</sequence>
<keyword evidence="4" id="KW-0275">Fatty acid biosynthesis</keyword>
<dbReference type="PANTHER" id="PTHR38764:SF1">
    <property type="entry name" value="ACYL CARRIER PROTEIN PHOSPHODIESTERASE"/>
    <property type="match status" value="1"/>
</dbReference>
<dbReference type="GO" id="GO:0006633">
    <property type="term" value="P:fatty acid biosynthetic process"/>
    <property type="evidence" value="ECO:0007669"/>
    <property type="project" value="UniProtKB-KW"/>
</dbReference>
<dbReference type="RefSeq" id="WP_112055357.1">
    <property type="nucleotide sequence ID" value="NZ_QLSX01000007.1"/>
</dbReference>
<evidence type="ECO:0000256" key="2">
    <source>
        <dbReference type="ARBA" id="ARBA00022801"/>
    </source>
</evidence>
<keyword evidence="2" id="KW-0378">Hydrolase</keyword>
<dbReference type="Proteomes" id="UP000249700">
    <property type="component" value="Unassembled WGS sequence"/>
</dbReference>
<reference evidence="5 6" key="1">
    <citation type="submission" date="2018-06" db="EMBL/GenBank/DDBJ databases">
        <title>Comparative analysis of microorganisms from saline springs in Andes Mountain Range, Colombia.</title>
        <authorList>
            <person name="Rubin E."/>
        </authorList>
    </citation>
    <scope>NUCLEOTIDE SEQUENCE [LARGE SCALE GENOMIC DNA]</scope>
    <source>
        <strain evidence="5 6">USBA-857</strain>
    </source>
</reference>
<comment type="caution">
    <text evidence="5">The sequence shown here is derived from an EMBL/GenBank/DDBJ whole genome shotgun (WGS) entry which is preliminary data.</text>
</comment>
<accession>A0A328XPD8</accession>
<protein>
    <submittedName>
        <fullName evidence="5">Acyl carrier protein phosphodiesterase</fullName>
    </submittedName>
</protein>
<dbReference type="Pfam" id="PF04336">
    <property type="entry name" value="ACP_PD"/>
    <property type="match status" value="1"/>
</dbReference>
<proteinExistence type="predicted"/>
<keyword evidence="1" id="KW-0444">Lipid biosynthesis</keyword>
<evidence type="ECO:0000313" key="6">
    <source>
        <dbReference type="Proteomes" id="UP000249700"/>
    </source>
</evidence>
<evidence type="ECO:0000256" key="3">
    <source>
        <dbReference type="ARBA" id="ARBA00023098"/>
    </source>
</evidence>
<keyword evidence="3" id="KW-0443">Lipid metabolism</keyword>
<evidence type="ECO:0000256" key="1">
    <source>
        <dbReference type="ARBA" id="ARBA00022516"/>
    </source>
</evidence>
<dbReference type="PANTHER" id="PTHR38764">
    <property type="entry name" value="ACYL CARRIER PROTEIN PHOSPHODIESTERASE"/>
    <property type="match status" value="1"/>
</dbReference>
<dbReference type="OrthoDB" id="8442777at2"/>
<dbReference type="AlphaFoldDB" id="A0A328XPD8"/>
<organism evidence="5 6">
    <name type="scientific">Onishia taeanensis</name>
    <dbReference type="NCBI Taxonomy" id="284577"/>
    <lineage>
        <taxon>Bacteria</taxon>
        <taxon>Pseudomonadati</taxon>
        <taxon>Pseudomonadota</taxon>
        <taxon>Gammaproteobacteria</taxon>
        <taxon>Oceanospirillales</taxon>
        <taxon>Halomonadaceae</taxon>
        <taxon>Onishia</taxon>
    </lineage>
</organism>
<dbReference type="InterPro" id="IPR007431">
    <property type="entry name" value="ACP_PD"/>
</dbReference>
<dbReference type="GO" id="GO:0008770">
    <property type="term" value="F:[acyl-carrier-protein] phosphodiesterase activity"/>
    <property type="evidence" value="ECO:0007669"/>
    <property type="project" value="InterPro"/>
</dbReference>
<evidence type="ECO:0000313" key="5">
    <source>
        <dbReference type="EMBL" id="RAR60379.1"/>
    </source>
</evidence>
<keyword evidence="4" id="KW-0276">Fatty acid metabolism</keyword>